<sequence length="73" mass="8320">MVPEGKKVRIRVRTVSCTYVGDFLIPPMRNRVSDAINEEARLFISLTDVVINDKDRSDFVAINKNLIESIVQL</sequence>
<dbReference type="Proteomes" id="UP000069205">
    <property type="component" value="Chromosome"/>
</dbReference>
<gene>
    <name evidence="1" type="ORF">NITMOv2_4189</name>
</gene>
<keyword evidence="2" id="KW-1185">Reference proteome</keyword>
<name>A0A0K2GI85_NITMO</name>
<dbReference type="InterPro" id="IPR049210">
    <property type="entry name" value="DUF6812"/>
</dbReference>
<dbReference type="RefSeq" id="WP_053381406.1">
    <property type="nucleotide sequence ID" value="NZ_CP011801.1"/>
</dbReference>
<dbReference type="KEGG" id="nmv:NITMOv2_4189"/>
<organism evidence="1 2">
    <name type="scientific">Nitrospira moscoviensis</name>
    <dbReference type="NCBI Taxonomy" id="42253"/>
    <lineage>
        <taxon>Bacteria</taxon>
        <taxon>Pseudomonadati</taxon>
        <taxon>Nitrospirota</taxon>
        <taxon>Nitrospiria</taxon>
        <taxon>Nitrospirales</taxon>
        <taxon>Nitrospiraceae</taxon>
        <taxon>Nitrospira</taxon>
    </lineage>
</organism>
<protein>
    <submittedName>
        <fullName evidence="1">Uncharacterized protein</fullName>
    </submittedName>
</protein>
<dbReference type="OrthoDB" id="9797627at2"/>
<evidence type="ECO:0000313" key="1">
    <source>
        <dbReference type="EMBL" id="ALA60569.1"/>
    </source>
</evidence>
<dbReference type="EMBL" id="CP011801">
    <property type="protein sequence ID" value="ALA60569.1"/>
    <property type="molecule type" value="Genomic_DNA"/>
</dbReference>
<accession>A0A0K2GI85</accession>
<dbReference type="AlphaFoldDB" id="A0A0K2GI85"/>
<reference evidence="1 2" key="1">
    <citation type="journal article" date="2015" name="Proc. Natl. Acad. Sci. U.S.A.">
        <title>Expanded metabolic versatility of ubiquitous nitrite-oxidizing bacteria from the genus Nitrospira.</title>
        <authorList>
            <person name="Koch H."/>
            <person name="Lucker S."/>
            <person name="Albertsen M."/>
            <person name="Kitzinger K."/>
            <person name="Herbold C."/>
            <person name="Spieck E."/>
            <person name="Nielsen P.H."/>
            <person name="Wagner M."/>
            <person name="Daims H."/>
        </authorList>
    </citation>
    <scope>NUCLEOTIDE SEQUENCE [LARGE SCALE GENOMIC DNA]</scope>
    <source>
        <strain evidence="1 2">NSP M-1</strain>
    </source>
</reference>
<dbReference type="Pfam" id="PF20660">
    <property type="entry name" value="DUF6812"/>
    <property type="match status" value="1"/>
</dbReference>
<evidence type="ECO:0000313" key="2">
    <source>
        <dbReference type="Proteomes" id="UP000069205"/>
    </source>
</evidence>
<dbReference type="STRING" id="42253.NITMOv2_4189"/>
<dbReference type="PATRIC" id="fig|42253.5.peg.4137"/>
<proteinExistence type="predicted"/>